<sequence length="119" mass="13140">MAERTDVDPLWEEFHRVVNMSSEELRAWLLTAASGEEGFTPDPDLGVGGLGRRVLHVLGKRKADLTAQDVDTMRDVVDLVESRLADPPPSGARDEEWRHALMSVGHDPLRPTSPEDVTG</sequence>
<dbReference type="PANTHER" id="PTHR40630">
    <property type="entry name" value="POSSIBLE DNA-BINDING PROTEIN"/>
    <property type="match status" value="1"/>
</dbReference>
<dbReference type="AlphaFoldDB" id="A0A840P6R5"/>
<evidence type="ECO:0008006" key="3">
    <source>
        <dbReference type="Google" id="ProtNLM"/>
    </source>
</evidence>
<dbReference type="PANTHER" id="PTHR40630:SF1">
    <property type="entry name" value="DNA-BINDING PROTEIN"/>
    <property type="match status" value="1"/>
</dbReference>
<evidence type="ECO:0000313" key="1">
    <source>
        <dbReference type="EMBL" id="MBB5134276.1"/>
    </source>
</evidence>
<comment type="caution">
    <text evidence="1">The sequence shown here is derived from an EMBL/GenBank/DDBJ whole genome shotgun (WGS) entry which is preliminary data.</text>
</comment>
<dbReference type="InterPro" id="IPR021487">
    <property type="entry name" value="DUF3140"/>
</dbReference>
<dbReference type="Proteomes" id="UP000578449">
    <property type="component" value="Unassembled WGS sequence"/>
</dbReference>
<reference evidence="1 2" key="1">
    <citation type="submission" date="2020-08" db="EMBL/GenBank/DDBJ databases">
        <title>Genomic Encyclopedia of Type Strains, Phase IV (KMG-IV): sequencing the most valuable type-strain genomes for metagenomic binning, comparative biology and taxonomic classification.</title>
        <authorList>
            <person name="Goeker M."/>
        </authorList>
    </citation>
    <scope>NUCLEOTIDE SEQUENCE [LARGE SCALE GENOMIC DNA]</scope>
    <source>
        <strain evidence="1 2">DSM 45615</strain>
    </source>
</reference>
<gene>
    <name evidence="1" type="ORF">HNP84_004008</name>
</gene>
<keyword evidence="2" id="KW-1185">Reference proteome</keyword>
<organism evidence="1 2">
    <name type="scientific">Thermocatellispora tengchongensis</name>
    <dbReference type="NCBI Taxonomy" id="1073253"/>
    <lineage>
        <taxon>Bacteria</taxon>
        <taxon>Bacillati</taxon>
        <taxon>Actinomycetota</taxon>
        <taxon>Actinomycetes</taxon>
        <taxon>Streptosporangiales</taxon>
        <taxon>Streptosporangiaceae</taxon>
        <taxon>Thermocatellispora</taxon>
    </lineage>
</organism>
<accession>A0A840P6R5</accession>
<dbReference type="Pfam" id="PF11338">
    <property type="entry name" value="DUF3140"/>
    <property type="match status" value="1"/>
</dbReference>
<dbReference type="RefSeq" id="WP_185051203.1">
    <property type="nucleotide sequence ID" value="NZ_BAABIX010000040.1"/>
</dbReference>
<dbReference type="EMBL" id="JACHGN010000008">
    <property type="protein sequence ID" value="MBB5134276.1"/>
    <property type="molecule type" value="Genomic_DNA"/>
</dbReference>
<protein>
    <recommendedName>
        <fullName evidence="3">DUF3140 domain-containing protein</fullName>
    </recommendedName>
</protein>
<proteinExistence type="predicted"/>
<evidence type="ECO:0000313" key="2">
    <source>
        <dbReference type="Proteomes" id="UP000578449"/>
    </source>
</evidence>
<name>A0A840P6R5_9ACTN</name>